<protein>
    <submittedName>
        <fullName evidence="2">Uncharacterized protein</fullName>
    </submittedName>
</protein>
<dbReference type="HOGENOM" id="CLU_1370861_0_0_3"/>
<accession>K9WLH2</accession>
<evidence type="ECO:0000313" key="2">
    <source>
        <dbReference type="EMBL" id="AFZ20646.1"/>
    </source>
</evidence>
<reference evidence="2 3" key="1">
    <citation type="submission" date="2012-06" db="EMBL/GenBank/DDBJ databases">
        <title>Finished chromosome of genome of Microcoleus sp. PCC 7113.</title>
        <authorList>
            <consortium name="US DOE Joint Genome Institute"/>
            <person name="Gugger M."/>
            <person name="Coursin T."/>
            <person name="Rippka R."/>
            <person name="Tandeau De Marsac N."/>
            <person name="Huntemann M."/>
            <person name="Wei C.-L."/>
            <person name="Han J."/>
            <person name="Detter J.C."/>
            <person name="Han C."/>
            <person name="Tapia R."/>
            <person name="Chen A."/>
            <person name="Kyrpides N."/>
            <person name="Mavromatis K."/>
            <person name="Markowitz V."/>
            <person name="Szeto E."/>
            <person name="Ivanova N."/>
            <person name="Pagani I."/>
            <person name="Pati A."/>
            <person name="Goodwin L."/>
            <person name="Nordberg H.P."/>
            <person name="Cantor M.N."/>
            <person name="Hua S.X."/>
            <person name="Woyke T."/>
            <person name="Kerfeld C.A."/>
        </authorList>
    </citation>
    <scope>NUCLEOTIDE SEQUENCE [LARGE SCALE GENOMIC DNA]</scope>
    <source>
        <strain evidence="2 3">PCC 7113</strain>
    </source>
</reference>
<keyword evidence="3" id="KW-1185">Reference proteome</keyword>
<dbReference type="KEGG" id="mic:Mic7113_4985"/>
<dbReference type="STRING" id="1173027.Mic7113_4985"/>
<name>K9WLH2_9CYAN</name>
<feature type="region of interest" description="Disordered" evidence="1">
    <location>
        <begin position="164"/>
        <end position="207"/>
    </location>
</feature>
<dbReference type="Proteomes" id="UP000010471">
    <property type="component" value="Chromosome"/>
</dbReference>
<feature type="region of interest" description="Disordered" evidence="1">
    <location>
        <begin position="27"/>
        <end position="79"/>
    </location>
</feature>
<dbReference type="RefSeq" id="WP_015184781.1">
    <property type="nucleotide sequence ID" value="NC_019738.1"/>
</dbReference>
<sequence length="207" mass="22923">MAKATVQYTTKDLRELGLFVEVQGRTDNDKTRQKALEEIQRRMDDPEDDTLNRESFADGLSTEDLIMVEPPPTDPSQENEPEVIQAVKAIATLAGLRGSLEEAHKGAAELRPVIEALFSPEPLTPEQMQQAMDKNFSKTLIKFAEARAAHDKFLPTAEQAWELLEPMLPKGSKNSESEMNESETEATSPESKVPPKDAKNGKKTATS</sequence>
<evidence type="ECO:0000313" key="3">
    <source>
        <dbReference type="Proteomes" id="UP000010471"/>
    </source>
</evidence>
<organism evidence="2 3">
    <name type="scientific">Allocoleopsis franciscana PCC 7113</name>
    <dbReference type="NCBI Taxonomy" id="1173027"/>
    <lineage>
        <taxon>Bacteria</taxon>
        <taxon>Bacillati</taxon>
        <taxon>Cyanobacteriota</taxon>
        <taxon>Cyanophyceae</taxon>
        <taxon>Coleofasciculales</taxon>
        <taxon>Coleofasciculaceae</taxon>
        <taxon>Allocoleopsis</taxon>
        <taxon>Allocoleopsis franciscana</taxon>
    </lineage>
</organism>
<feature type="compositionally biased region" description="Basic and acidic residues" evidence="1">
    <location>
        <begin position="27"/>
        <end position="56"/>
    </location>
</feature>
<evidence type="ECO:0000256" key="1">
    <source>
        <dbReference type="SAM" id="MobiDB-lite"/>
    </source>
</evidence>
<proteinExistence type="predicted"/>
<dbReference type="AlphaFoldDB" id="K9WLH2"/>
<gene>
    <name evidence="2" type="ORF">Mic7113_4985</name>
</gene>
<dbReference type="EMBL" id="CP003630">
    <property type="protein sequence ID" value="AFZ20646.1"/>
    <property type="molecule type" value="Genomic_DNA"/>
</dbReference>
<dbReference type="eggNOG" id="ENOG5030M7Y">
    <property type="taxonomic scope" value="Bacteria"/>
</dbReference>